<evidence type="ECO:0000313" key="4">
    <source>
        <dbReference type="Proteomes" id="UP001231189"/>
    </source>
</evidence>
<gene>
    <name evidence="3" type="ORF">QYE76_032973</name>
</gene>
<evidence type="ECO:0000313" key="3">
    <source>
        <dbReference type="EMBL" id="KAK1609300.1"/>
    </source>
</evidence>
<evidence type="ECO:0000256" key="1">
    <source>
        <dbReference type="SAM" id="MobiDB-lite"/>
    </source>
</evidence>
<evidence type="ECO:0000256" key="2">
    <source>
        <dbReference type="SAM" id="Phobius"/>
    </source>
</evidence>
<feature type="region of interest" description="Disordered" evidence="1">
    <location>
        <begin position="78"/>
        <end position="115"/>
    </location>
</feature>
<keyword evidence="2" id="KW-0472">Membrane</keyword>
<dbReference type="Proteomes" id="UP001231189">
    <property type="component" value="Unassembled WGS sequence"/>
</dbReference>
<reference evidence="3" key="1">
    <citation type="submission" date="2023-07" db="EMBL/GenBank/DDBJ databases">
        <title>A chromosome-level genome assembly of Lolium multiflorum.</title>
        <authorList>
            <person name="Chen Y."/>
            <person name="Copetti D."/>
            <person name="Kolliker R."/>
            <person name="Studer B."/>
        </authorList>
    </citation>
    <scope>NUCLEOTIDE SEQUENCE</scope>
    <source>
        <strain evidence="3">02402/16</strain>
        <tissue evidence="3">Leaf</tissue>
    </source>
</reference>
<feature type="region of interest" description="Disordered" evidence="1">
    <location>
        <begin position="1"/>
        <end position="38"/>
    </location>
</feature>
<protein>
    <submittedName>
        <fullName evidence="3">Uncharacterized protein</fullName>
    </submittedName>
</protein>
<name>A0AAD8QUG6_LOLMU</name>
<sequence length="115" mass="11822">MAPVGPAPTSTLPRCRPPTGLPPAPGPPPGRAAPARPAVPARCMPSWSLLPLCASTCVVFGCGVFLLARSLVRRTPLLVPPTPPSVPQALAEDATQTDQDAAKSAEATTDEAYEE</sequence>
<keyword evidence="2" id="KW-1133">Transmembrane helix</keyword>
<dbReference type="EMBL" id="JAUUTY010000007">
    <property type="protein sequence ID" value="KAK1609300.1"/>
    <property type="molecule type" value="Genomic_DNA"/>
</dbReference>
<comment type="caution">
    <text evidence="3">The sequence shown here is derived from an EMBL/GenBank/DDBJ whole genome shotgun (WGS) entry which is preliminary data.</text>
</comment>
<feature type="compositionally biased region" description="Pro residues" evidence="1">
    <location>
        <begin position="15"/>
        <end position="31"/>
    </location>
</feature>
<feature type="compositionally biased region" description="Low complexity" evidence="1">
    <location>
        <begin position="87"/>
        <end position="99"/>
    </location>
</feature>
<proteinExistence type="predicted"/>
<accession>A0AAD8QUG6</accession>
<keyword evidence="4" id="KW-1185">Reference proteome</keyword>
<keyword evidence="2" id="KW-0812">Transmembrane</keyword>
<organism evidence="3 4">
    <name type="scientific">Lolium multiflorum</name>
    <name type="common">Italian ryegrass</name>
    <name type="synonym">Lolium perenne subsp. multiflorum</name>
    <dbReference type="NCBI Taxonomy" id="4521"/>
    <lineage>
        <taxon>Eukaryota</taxon>
        <taxon>Viridiplantae</taxon>
        <taxon>Streptophyta</taxon>
        <taxon>Embryophyta</taxon>
        <taxon>Tracheophyta</taxon>
        <taxon>Spermatophyta</taxon>
        <taxon>Magnoliopsida</taxon>
        <taxon>Liliopsida</taxon>
        <taxon>Poales</taxon>
        <taxon>Poaceae</taxon>
        <taxon>BOP clade</taxon>
        <taxon>Pooideae</taxon>
        <taxon>Poodae</taxon>
        <taxon>Poeae</taxon>
        <taxon>Poeae Chloroplast Group 2 (Poeae type)</taxon>
        <taxon>Loliodinae</taxon>
        <taxon>Loliinae</taxon>
        <taxon>Lolium</taxon>
    </lineage>
</organism>
<dbReference type="AlphaFoldDB" id="A0AAD8QUG6"/>
<feature type="transmembrane region" description="Helical" evidence="2">
    <location>
        <begin position="49"/>
        <end position="68"/>
    </location>
</feature>